<dbReference type="Pfam" id="PF01266">
    <property type="entry name" value="DAO"/>
    <property type="match status" value="1"/>
</dbReference>
<evidence type="ECO:0000256" key="1">
    <source>
        <dbReference type="ARBA" id="ARBA00023002"/>
    </source>
</evidence>
<dbReference type="Gene3D" id="3.30.9.10">
    <property type="entry name" value="D-Amino Acid Oxidase, subunit A, domain 2"/>
    <property type="match status" value="1"/>
</dbReference>
<protein>
    <submittedName>
        <fullName evidence="3">D-amino acid dehydrogenase small subunit</fullName>
        <ecNumber evidence="3">1.4.99.6</ecNumber>
    </submittedName>
</protein>
<keyword evidence="1 3" id="KW-0560">Oxidoreductase</keyword>
<dbReference type="GO" id="GO:0005737">
    <property type="term" value="C:cytoplasm"/>
    <property type="evidence" value="ECO:0007669"/>
    <property type="project" value="TreeGrafter"/>
</dbReference>
<organism evidence="3 4">
    <name type="scientific">Thalassobacter stenotrophicus</name>
    <dbReference type="NCBI Taxonomy" id="266809"/>
    <lineage>
        <taxon>Bacteria</taxon>
        <taxon>Pseudomonadati</taxon>
        <taxon>Pseudomonadota</taxon>
        <taxon>Alphaproteobacteria</taxon>
        <taxon>Rhodobacterales</taxon>
        <taxon>Roseobacteraceae</taxon>
        <taxon>Thalassobacter</taxon>
    </lineage>
</organism>
<dbReference type="AlphaFoldDB" id="A0A0P1F1E3"/>
<dbReference type="STRING" id="266809.PM03_12165"/>
<dbReference type="InterPro" id="IPR036188">
    <property type="entry name" value="FAD/NAD-bd_sf"/>
</dbReference>
<dbReference type="eggNOG" id="COG0665">
    <property type="taxonomic scope" value="Bacteria"/>
</dbReference>
<dbReference type="RefSeq" id="WP_058124109.1">
    <property type="nucleotide sequence ID" value="NZ_CYRX01000031.1"/>
</dbReference>
<dbReference type="SUPFAM" id="SSF51905">
    <property type="entry name" value="FAD/NAD(P)-binding domain"/>
    <property type="match status" value="1"/>
</dbReference>
<dbReference type="Proteomes" id="UP000051298">
    <property type="component" value="Unassembled WGS sequence"/>
</dbReference>
<dbReference type="GO" id="GO:0016491">
    <property type="term" value="F:oxidoreductase activity"/>
    <property type="evidence" value="ECO:0007669"/>
    <property type="project" value="UniProtKB-KW"/>
</dbReference>
<dbReference type="EC" id="1.4.99.6" evidence="3"/>
<dbReference type="PANTHER" id="PTHR13847:SF289">
    <property type="entry name" value="GLYCINE OXIDASE"/>
    <property type="match status" value="1"/>
</dbReference>
<reference evidence="3 4" key="1">
    <citation type="submission" date="2015-09" db="EMBL/GenBank/DDBJ databases">
        <authorList>
            <consortium name="Swine Surveillance"/>
        </authorList>
    </citation>
    <scope>NUCLEOTIDE SEQUENCE [LARGE SCALE GENOMIC DNA]</scope>
    <source>
        <strain evidence="3 4">CECT 5294</strain>
    </source>
</reference>
<sequence>MPEHVIIAGAGIVGVSAGIWLRRMGQAEVTIIDRLAPGEGTSHGNAGVLAACSVAPVTAPGLVRKAPGMLANPDFPLFVKWGYFPKLVPWLLKYLSNANDSDTRRISKGLTEIVADTVAQHKSLVADTGAQDWVNDCDYSFAYANRAAFEGDAYTWGLRHEAGFVPELREGAEVREYEPNLSSDVGLLATMKDHGYIRDPGGYVKALAKVFEALGGKIIQAEIKDFDLTDDKITSVQTSAGTMPCDRAILATGVWSKPLMKKLGLSIPIETERGYHIIFEDATGGPSHPIMVASGKFVATPMAAGLRCAGVVEFGGLEAGASKSALDLLRKYTKSAFPGLKATGEVEWLGHRPAPSDSLPLIGQVRGSGVYTAFGHHHIGLTGGPKTGRIVAGLVADQPVNSDLAAFDPMRFG</sequence>
<dbReference type="EMBL" id="CYRX01000031">
    <property type="protein sequence ID" value="CUH61349.1"/>
    <property type="molecule type" value="Genomic_DNA"/>
</dbReference>
<evidence type="ECO:0000259" key="2">
    <source>
        <dbReference type="Pfam" id="PF01266"/>
    </source>
</evidence>
<gene>
    <name evidence="3" type="primary">dadA_2</name>
    <name evidence="3" type="ORF">THS5294_02654</name>
</gene>
<proteinExistence type="predicted"/>
<dbReference type="SUPFAM" id="SSF54373">
    <property type="entry name" value="FAD-linked reductases, C-terminal domain"/>
    <property type="match status" value="1"/>
</dbReference>
<dbReference type="PANTHER" id="PTHR13847">
    <property type="entry name" value="SARCOSINE DEHYDROGENASE-RELATED"/>
    <property type="match status" value="1"/>
</dbReference>
<dbReference type="InterPro" id="IPR006076">
    <property type="entry name" value="FAD-dep_OxRdtase"/>
</dbReference>
<evidence type="ECO:0000313" key="4">
    <source>
        <dbReference type="Proteomes" id="UP000051298"/>
    </source>
</evidence>
<evidence type="ECO:0000313" key="3">
    <source>
        <dbReference type="EMBL" id="CUH61349.1"/>
    </source>
</evidence>
<accession>A0A0P1F1E3</accession>
<feature type="domain" description="FAD dependent oxidoreductase" evidence="2">
    <location>
        <begin position="4"/>
        <end position="393"/>
    </location>
</feature>
<name>A0A0P1F1E3_9RHOB</name>
<dbReference type="Gene3D" id="3.50.50.60">
    <property type="entry name" value="FAD/NAD(P)-binding domain"/>
    <property type="match status" value="2"/>
</dbReference>